<evidence type="ECO:0000313" key="2">
    <source>
        <dbReference type="EMBL" id="WGZ89461.1"/>
    </source>
</evidence>
<evidence type="ECO:0000259" key="1">
    <source>
        <dbReference type="Pfam" id="PF13761"/>
    </source>
</evidence>
<dbReference type="EMBL" id="CP124755">
    <property type="protein sequence ID" value="WGZ89461.1"/>
    <property type="molecule type" value="Genomic_DNA"/>
</dbReference>
<dbReference type="Pfam" id="PF13761">
    <property type="entry name" value="DUF4166"/>
    <property type="match status" value="1"/>
</dbReference>
<dbReference type="KEGG" id="tdu:QJT80_08035"/>
<protein>
    <submittedName>
        <fullName evidence="2">DUF4166 domain-containing protein</fullName>
    </submittedName>
</protein>
<proteinExistence type="predicted"/>
<organism evidence="2">
    <name type="scientific">Candidatus Thiocaldithrix dubininis</name>
    <dbReference type="NCBI Taxonomy" id="3080823"/>
    <lineage>
        <taxon>Bacteria</taxon>
        <taxon>Pseudomonadati</taxon>
        <taxon>Pseudomonadota</taxon>
        <taxon>Gammaproteobacteria</taxon>
        <taxon>Thiotrichales</taxon>
        <taxon>Thiotrichaceae</taxon>
        <taxon>Candidatus Thiocaldithrix</taxon>
    </lineage>
</organism>
<dbReference type="AlphaFoldDB" id="A0AA95KDD5"/>
<reference evidence="2" key="2">
    <citation type="submission" date="2023-04" db="EMBL/GenBank/DDBJ databases">
        <authorList>
            <person name="Beletskiy A.V."/>
            <person name="Mardanov A.V."/>
            <person name="Ravin N.V."/>
        </authorList>
    </citation>
    <scope>NUCLEOTIDE SEQUENCE</scope>
    <source>
        <strain evidence="2">GKL-01</strain>
    </source>
</reference>
<accession>A0AA95KDD5</accession>
<sequence>MQSLMQQALGTQWQQLPGGLQRHYAVNDAAQVHIEQGTLTIDYPRWMQPYLTLLFWMGALINRRGTDIPTQVTRHLANQQEHWQRVLSFTDVKILRFNSRLSYIGSNQLLEYTNASQALCMAVRVIDHKLHYEGQYFLLKLGRLHFKLPEWLVLGHTTIVEEALNDQQFKMDFRLTHPWFGELFSYKGVFTIIQ</sequence>
<gene>
    <name evidence="2" type="ORF">QJT80_08035</name>
</gene>
<dbReference type="Proteomes" id="UP001300672">
    <property type="component" value="Chromosome"/>
</dbReference>
<reference evidence="2" key="1">
    <citation type="journal article" date="2023" name="Int. J. Mol. Sci.">
        <title>Metagenomics Revealed a New Genus 'Candidatus Thiocaldithrix dubininis' gen. nov., sp. nov. and a New Species 'Candidatus Thiothrix putei' sp. nov. in the Family Thiotrichaceae, Some Members of Which Have Traits of Both Na+- and H+-Motive Energetics.</title>
        <authorList>
            <person name="Ravin N.V."/>
            <person name="Muntyan M.S."/>
            <person name="Smolyakov D.D."/>
            <person name="Rudenko T.S."/>
            <person name="Beletsky A.V."/>
            <person name="Mardanov A.V."/>
            <person name="Grabovich M.Y."/>
        </authorList>
    </citation>
    <scope>NUCLEOTIDE SEQUENCE</scope>
    <source>
        <strain evidence="2">GKL-01</strain>
    </source>
</reference>
<dbReference type="InterPro" id="IPR025311">
    <property type="entry name" value="DUF4166"/>
</dbReference>
<name>A0AA95KDD5_9GAMM</name>
<feature type="domain" description="DUF4166" evidence="1">
    <location>
        <begin position="16"/>
        <end position="190"/>
    </location>
</feature>